<dbReference type="InterPro" id="IPR023393">
    <property type="entry name" value="START-like_dom_sf"/>
</dbReference>
<dbReference type="Gene3D" id="3.30.530.20">
    <property type="match status" value="1"/>
</dbReference>
<gene>
    <name evidence="1" type="ORF">AB0C36_15550</name>
</gene>
<keyword evidence="2" id="KW-1185">Reference proteome</keyword>
<dbReference type="SUPFAM" id="SSF55961">
    <property type="entry name" value="Bet v1-like"/>
    <property type="match status" value="1"/>
</dbReference>
<dbReference type="Proteomes" id="UP001551482">
    <property type="component" value="Unassembled WGS sequence"/>
</dbReference>
<dbReference type="InterPro" id="IPR019587">
    <property type="entry name" value="Polyketide_cyclase/dehydratase"/>
</dbReference>
<sequence>MARTHQDSSSNAARFTGSFSASVPAPADAVFALVTDVARLPEWNRAVTRVVEAPAALEPGAEWVVTVKPAGWPSWPSRSRVREIDPAHGVFAYRSQTDDGNPSYADCRRTGSCADPGTSPRAGLAVVVATWFGVSSADVRRPGRSARTAWSVRGGSG</sequence>
<dbReference type="EMBL" id="JBEZFP010000034">
    <property type="protein sequence ID" value="MEU8134921.1"/>
    <property type="molecule type" value="Genomic_DNA"/>
</dbReference>
<comment type="caution">
    <text evidence="1">The sequence shown here is derived from an EMBL/GenBank/DDBJ whole genome shotgun (WGS) entry which is preliminary data.</text>
</comment>
<protein>
    <submittedName>
        <fullName evidence="1">SRPBCC family protein</fullName>
    </submittedName>
</protein>
<name>A0ABV3DGN4_9ACTN</name>
<evidence type="ECO:0000313" key="1">
    <source>
        <dbReference type="EMBL" id="MEU8134921.1"/>
    </source>
</evidence>
<dbReference type="Pfam" id="PF10604">
    <property type="entry name" value="Polyketide_cyc2"/>
    <property type="match status" value="1"/>
</dbReference>
<dbReference type="RefSeq" id="WP_358354003.1">
    <property type="nucleotide sequence ID" value="NZ_JBEZFP010000034.1"/>
</dbReference>
<reference evidence="1 2" key="1">
    <citation type="submission" date="2024-06" db="EMBL/GenBank/DDBJ databases">
        <title>The Natural Products Discovery Center: Release of the First 8490 Sequenced Strains for Exploring Actinobacteria Biosynthetic Diversity.</title>
        <authorList>
            <person name="Kalkreuter E."/>
            <person name="Kautsar S.A."/>
            <person name="Yang D."/>
            <person name="Bader C.D."/>
            <person name="Teijaro C.N."/>
            <person name="Fluegel L."/>
            <person name="Davis C.M."/>
            <person name="Simpson J.R."/>
            <person name="Lauterbach L."/>
            <person name="Steele A.D."/>
            <person name="Gui C."/>
            <person name="Meng S."/>
            <person name="Li G."/>
            <person name="Viehrig K."/>
            <person name="Ye F."/>
            <person name="Su P."/>
            <person name="Kiefer A.F."/>
            <person name="Nichols A."/>
            <person name="Cepeda A.J."/>
            <person name="Yan W."/>
            <person name="Fan B."/>
            <person name="Jiang Y."/>
            <person name="Adhikari A."/>
            <person name="Zheng C.-J."/>
            <person name="Schuster L."/>
            <person name="Cowan T.M."/>
            <person name="Smanski M.J."/>
            <person name="Chevrette M.G."/>
            <person name="De Carvalho L.P.S."/>
            <person name="Shen B."/>
        </authorList>
    </citation>
    <scope>NUCLEOTIDE SEQUENCE [LARGE SCALE GENOMIC DNA]</scope>
    <source>
        <strain evidence="1 2">NPDC048946</strain>
    </source>
</reference>
<organism evidence="1 2">
    <name type="scientific">Streptodolium elevatio</name>
    <dbReference type="NCBI Taxonomy" id="3157996"/>
    <lineage>
        <taxon>Bacteria</taxon>
        <taxon>Bacillati</taxon>
        <taxon>Actinomycetota</taxon>
        <taxon>Actinomycetes</taxon>
        <taxon>Kitasatosporales</taxon>
        <taxon>Streptomycetaceae</taxon>
        <taxon>Streptodolium</taxon>
    </lineage>
</organism>
<proteinExistence type="predicted"/>
<accession>A0ABV3DGN4</accession>
<evidence type="ECO:0000313" key="2">
    <source>
        <dbReference type="Proteomes" id="UP001551482"/>
    </source>
</evidence>